<dbReference type="EMBL" id="JAACNH010000002">
    <property type="protein sequence ID" value="KAG8452472.1"/>
    <property type="molecule type" value="Genomic_DNA"/>
</dbReference>
<dbReference type="AlphaFoldDB" id="A0A8T2K7U1"/>
<comment type="caution">
    <text evidence="1">The sequence shown here is derived from an EMBL/GenBank/DDBJ whole genome shotgun (WGS) entry which is preliminary data.</text>
</comment>
<organism evidence="1 2">
    <name type="scientific">Hymenochirus boettgeri</name>
    <name type="common">Congo dwarf clawed frog</name>
    <dbReference type="NCBI Taxonomy" id="247094"/>
    <lineage>
        <taxon>Eukaryota</taxon>
        <taxon>Metazoa</taxon>
        <taxon>Chordata</taxon>
        <taxon>Craniata</taxon>
        <taxon>Vertebrata</taxon>
        <taxon>Euteleostomi</taxon>
        <taxon>Amphibia</taxon>
        <taxon>Batrachia</taxon>
        <taxon>Anura</taxon>
        <taxon>Pipoidea</taxon>
        <taxon>Pipidae</taxon>
        <taxon>Pipinae</taxon>
        <taxon>Hymenochirus</taxon>
    </lineage>
</organism>
<evidence type="ECO:0000313" key="1">
    <source>
        <dbReference type="EMBL" id="KAG8452472.1"/>
    </source>
</evidence>
<gene>
    <name evidence="1" type="ORF">GDO86_004311</name>
</gene>
<keyword evidence="2" id="KW-1185">Reference proteome</keyword>
<protein>
    <submittedName>
        <fullName evidence="1">Uncharacterized protein</fullName>
    </submittedName>
</protein>
<accession>A0A8T2K7U1</accession>
<proteinExistence type="predicted"/>
<name>A0A8T2K7U1_9PIPI</name>
<sequence>MSALLLDVLSQSKILLFSVIKRYTLRLLHTKEYSGPEVKRQVPLLTYAQLVLHKSSYPPYQGAFYMNAPKVGRQIHSSDNG</sequence>
<reference evidence="1" key="1">
    <citation type="thesis" date="2020" institute="ProQuest LLC" country="789 East Eisenhower Parkway, Ann Arbor, MI, USA">
        <title>Comparative Genomics and Chromosome Evolution.</title>
        <authorList>
            <person name="Mudd A.B."/>
        </authorList>
    </citation>
    <scope>NUCLEOTIDE SEQUENCE</scope>
    <source>
        <strain evidence="1">Female2</strain>
        <tissue evidence="1">Blood</tissue>
    </source>
</reference>
<dbReference type="Proteomes" id="UP000812440">
    <property type="component" value="Chromosome 2"/>
</dbReference>
<evidence type="ECO:0000313" key="2">
    <source>
        <dbReference type="Proteomes" id="UP000812440"/>
    </source>
</evidence>